<gene>
    <name evidence="3" type="ORF">TPC1_16034</name>
</gene>
<accession>A0A146K5E1</accession>
<feature type="region of interest" description="Disordered" evidence="1">
    <location>
        <begin position="13"/>
        <end position="43"/>
    </location>
</feature>
<feature type="domain" description="Helicase ATP-binding" evidence="2">
    <location>
        <begin position="100"/>
        <end position="264"/>
    </location>
</feature>
<feature type="non-terminal residue" evidence="3">
    <location>
        <position position="303"/>
    </location>
</feature>
<evidence type="ECO:0000256" key="1">
    <source>
        <dbReference type="SAM" id="MobiDB-lite"/>
    </source>
</evidence>
<dbReference type="InterPro" id="IPR038718">
    <property type="entry name" value="SNF2-like_sf"/>
</dbReference>
<name>A0A146K5E1_9EUKA</name>
<dbReference type="Gene3D" id="3.40.50.10810">
    <property type="entry name" value="Tandem AAA-ATPase domain"/>
    <property type="match status" value="1"/>
</dbReference>
<proteinExistence type="predicted"/>
<dbReference type="Pfam" id="PF00176">
    <property type="entry name" value="SNF2-rel_dom"/>
    <property type="match status" value="1"/>
</dbReference>
<evidence type="ECO:0000259" key="2">
    <source>
        <dbReference type="PROSITE" id="PS51192"/>
    </source>
</evidence>
<organism evidence="3">
    <name type="scientific">Trepomonas sp. PC1</name>
    <dbReference type="NCBI Taxonomy" id="1076344"/>
    <lineage>
        <taxon>Eukaryota</taxon>
        <taxon>Metamonada</taxon>
        <taxon>Diplomonadida</taxon>
        <taxon>Hexamitidae</taxon>
        <taxon>Hexamitinae</taxon>
        <taxon>Trepomonas</taxon>
    </lineage>
</organism>
<dbReference type="InterPro" id="IPR027417">
    <property type="entry name" value="P-loop_NTPase"/>
</dbReference>
<dbReference type="InterPro" id="IPR014001">
    <property type="entry name" value="Helicase_ATP-bd"/>
</dbReference>
<dbReference type="PROSITE" id="PS51192">
    <property type="entry name" value="HELICASE_ATP_BIND_1"/>
    <property type="match status" value="1"/>
</dbReference>
<reference evidence="3" key="1">
    <citation type="submission" date="2015-07" db="EMBL/GenBank/DDBJ databases">
        <title>Adaptation to a free-living lifestyle via gene acquisitions in the diplomonad Trepomonas sp. PC1.</title>
        <authorList>
            <person name="Xu F."/>
            <person name="Jerlstrom-Hultqvist J."/>
            <person name="Kolisko M."/>
            <person name="Simpson A.G.B."/>
            <person name="Roger A.J."/>
            <person name="Svard S.G."/>
            <person name="Andersson J.O."/>
        </authorList>
    </citation>
    <scope>NUCLEOTIDE SEQUENCE</scope>
    <source>
        <strain evidence="3">PC1</strain>
    </source>
</reference>
<dbReference type="SUPFAM" id="SSF52540">
    <property type="entry name" value="P-loop containing nucleoside triphosphate hydrolases"/>
    <property type="match status" value="1"/>
</dbReference>
<dbReference type="SMART" id="SM00487">
    <property type="entry name" value="DEXDc"/>
    <property type="match status" value="1"/>
</dbReference>
<sequence length="303" mass="35828">QFKKICNIVDETESTSTTPYNNKQLASHRRQSQAEETEFTEQTDTTVVMKQNSMKKLIHIVEQPKRLVGGTLKSYQMESLEWLMQIHQYCNQYQRFFKAQKSNEYQINAILADEMGLGKTIQCLALLVAVYENFGIKGKHLIVVPKSTLRQWQDEQAKWCPFMKLLAVIGERDERELQVQEMKSAQYNIILTTYDVLRIEYKQFSKIQFEYMILDEGHKMKSQETQISQIIKMIPTQHKLLMTGTPIQNDLNELWSLLNILMPFLFQSAEEFMEVLHEQMNMQKLQQVLQPFILRRLRKDVMM</sequence>
<feature type="non-terminal residue" evidence="3">
    <location>
        <position position="1"/>
    </location>
</feature>
<protein>
    <submittedName>
        <fullName evidence="3">SNF2 family N-terminal domain-containing protein</fullName>
    </submittedName>
</protein>
<evidence type="ECO:0000313" key="3">
    <source>
        <dbReference type="EMBL" id="JAP92123.1"/>
    </source>
</evidence>
<dbReference type="InterPro" id="IPR000330">
    <property type="entry name" value="SNF2_N"/>
</dbReference>
<dbReference type="AlphaFoldDB" id="A0A146K5E1"/>
<dbReference type="GO" id="GO:0005524">
    <property type="term" value="F:ATP binding"/>
    <property type="evidence" value="ECO:0007669"/>
    <property type="project" value="InterPro"/>
</dbReference>
<feature type="compositionally biased region" description="Polar residues" evidence="1">
    <location>
        <begin position="14"/>
        <end position="25"/>
    </location>
</feature>
<dbReference type="EMBL" id="GDID01004483">
    <property type="protein sequence ID" value="JAP92123.1"/>
    <property type="molecule type" value="Transcribed_RNA"/>
</dbReference>
<dbReference type="PANTHER" id="PTHR10799">
    <property type="entry name" value="SNF2/RAD54 HELICASE FAMILY"/>
    <property type="match status" value="1"/>
</dbReference>